<evidence type="ECO:0000313" key="2">
    <source>
        <dbReference type="Proteomes" id="UP000312495"/>
    </source>
</evidence>
<proteinExistence type="predicted"/>
<dbReference type="EMBL" id="VEPV01000004">
    <property type="protein sequence ID" value="TNP14263.1"/>
    <property type="molecule type" value="Genomic_DNA"/>
</dbReference>
<dbReference type="Proteomes" id="UP000312495">
    <property type="component" value="Unassembled WGS sequence"/>
</dbReference>
<organism evidence="1 2">
    <name type="scientific">Bacillus tropicus</name>
    <dbReference type="NCBI Taxonomy" id="2026188"/>
    <lineage>
        <taxon>Bacteria</taxon>
        <taxon>Bacillati</taxon>
        <taxon>Bacillota</taxon>
        <taxon>Bacilli</taxon>
        <taxon>Bacillales</taxon>
        <taxon>Bacillaceae</taxon>
        <taxon>Bacillus</taxon>
        <taxon>Bacillus cereus group</taxon>
    </lineage>
</organism>
<sequence length="80" mass="9968">MTILELYTEAKKDGVVSVWLLIEYLVFERKVLTFEDRVNGLDYYFEFRFRHSMNQYLKKYMRKRNIAMYKQFLEVEGYMK</sequence>
<comment type="caution">
    <text evidence="1">The sequence shown here is derived from an EMBL/GenBank/DDBJ whole genome shotgun (WGS) entry which is preliminary data.</text>
</comment>
<reference evidence="1 2" key="1">
    <citation type="submission" date="2019-06" db="EMBL/GenBank/DDBJ databases">
        <title>Biocontrol Bacillus strains from Vietnam.</title>
        <authorList>
            <person name="Borriss R."/>
            <person name="Lasch P."/>
            <person name="Thanh Tam L.T."/>
            <person name="Luong P.T."/>
            <person name="Phuong Thao L.T."/>
            <person name="Kim Chung L.T."/>
        </authorList>
    </citation>
    <scope>NUCLEOTIDE SEQUENCE [LARGE SCALE GENOMIC DNA]</scope>
    <source>
        <strain evidence="1 2">SN1</strain>
    </source>
</reference>
<dbReference type="AlphaFoldDB" id="A0A5C5A6Q9"/>
<evidence type="ECO:0000313" key="1">
    <source>
        <dbReference type="EMBL" id="TNP14263.1"/>
    </source>
</evidence>
<protein>
    <submittedName>
        <fullName evidence="1">Uncharacterized protein</fullName>
    </submittedName>
</protein>
<name>A0A5C5A6Q9_9BACI</name>
<accession>A0A5C5A6Q9</accession>
<dbReference type="RefSeq" id="WP_000153727.1">
    <property type="nucleotide sequence ID" value="NZ_CP078081.1"/>
</dbReference>
<gene>
    <name evidence="1" type="ORF">FHY71_13125</name>
</gene>